<keyword evidence="3" id="KW-1185">Reference proteome</keyword>
<evidence type="ECO:0000313" key="2">
    <source>
        <dbReference type="EMBL" id="GFJ80864.1"/>
    </source>
</evidence>
<evidence type="ECO:0000256" key="1">
    <source>
        <dbReference type="SAM" id="MobiDB-lite"/>
    </source>
</evidence>
<sequence>MRTGSPARVMGELTPTTSVTFSNEPDARVMGPQPFGGHPMPVRGRSATTWDSRPTVSGVGPGFGAIGVLGATTQAISCHVTVG</sequence>
<comment type="caution">
    <text evidence="2">The sequence shown here is derived from an EMBL/GenBank/DDBJ whole genome shotgun (WGS) entry which is preliminary data.</text>
</comment>
<dbReference type="Proteomes" id="UP000482800">
    <property type="component" value="Unassembled WGS sequence"/>
</dbReference>
<feature type="compositionally biased region" description="Polar residues" evidence="1">
    <location>
        <begin position="14"/>
        <end position="23"/>
    </location>
</feature>
<evidence type="ECO:0000313" key="3">
    <source>
        <dbReference type="Proteomes" id="UP000482800"/>
    </source>
</evidence>
<reference evidence="2 3" key="2">
    <citation type="submission" date="2020-03" db="EMBL/GenBank/DDBJ databases">
        <authorList>
            <person name="Ichikawa N."/>
            <person name="Kimura A."/>
            <person name="Kitahashi Y."/>
            <person name="Uohara A."/>
        </authorList>
    </citation>
    <scope>NUCLEOTIDE SEQUENCE [LARGE SCALE GENOMIC DNA]</scope>
    <source>
        <strain evidence="2 3">NBRC 108639</strain>
    </source>
</reference>
<proteinExistence type="predicted"/>
<dbReference type="EMBL" id="BLPF01000002">
    <property type="protein sequence ID" value="GFJ80864.1"/>
    <property type="molecule type" value="Genomic_DNA"/>
</dbReference>
<reference evidence="2 3" key="1">
    <citation type="submission" date="2020-03" db="EMBL/GenBank/DDBJ databases">
        <title>Whole genome shotgun sequence of Phytohabitans houttuyneae NBRC 108639.</title>
        <authorList>
            <person name="Komaki H."/>
            <person name="Tamura T."/>
        </authorList>
    </citation>
    <scope>NUCLEOTIDE SEQUENCE [LARGE SCALE GENOMIC DNA]</scope>
    <source>
        <strain evidence="2 3">NBRC 108639</strain>
    </source>
</reference>
<protein>
    <submittedName>
        <fullName evidence="2">Uncharacterized protein</fullName>
    </submittedName>
</protein>
<organism evidence="2 3">
    <name type="scientific">Phytohabitans houttuyneae</name>
    <dbReference type="NCBI Taxonomy" id="1076126"/>
    <lineage>
        <taxon>Bacteria</taxon>
        <taxon>Bacillati</taxon>
        <taxon>Actinomycetota</taxon>
        <taxon>Actinomycetes</taxon>
        <taxon>Micromonosporales</taxon>
        <taxon>Micromonosporaceae</taxon>
    </lineage>
</organism>
<accession>A0A6V8KAS2</accession>
<dbReference type="AlphaFoldDB" id="A0A6V8KAS2"/>
<name>A0A6V8KAS2_9ACTN</name>
<feature type="region of interest" description="Disordered" evidence="1">
    <location>
        <begin position="1"/>
        <end position="49"/>
    </location>
</feature>
<gene>
    <name evidence="2" type="ORF">Phou_050440</name>
</gene>